<dbReference type="RefSeq" id="WP_284304496.1">
    <property type="nucleotide sequence ID" value="NZ_BSOR01000013.1"/>
</dbReference>
<protein>
    <submittedName>
        <fullName evidence="1">Uncharacterized protein</fullName>
    </submittedName>
</protein>
<gene>
    <name evidence="1" type="ORF">GCM10007878_06660</name>
</gene>
<dbReference type="Proteomes" id="UP001156682">
    <property type="component" value="Unassembled WGS sequence"/>
</dbReference>
<sequence>MNKLIMKILGDQEKQKRVSHSWMLKLQADDLENYLINKPKGSCFSDDFENIHYVLVYDDESKLSELLAVDRWTQMMIEGNNRIYEFGFNRSRGVPSNYTVSLAGMCEKGESLNQANDLKVIESLLEGGSKRPKESNMFSDGLNQISLKDAKLAVANYYGVDADSVTISICC</sequence>
<accession>A0ABQ5ZSW4</accession>
<reference evidence="2" key="1">
    <citation type="journal article" date="2019" name="Int. J. Syst. Evol. Microbiol.">
        <title>The Global Catalogue of Microorganisms (GCM) 10K type strain sequencing project: providing services to taxonomists for standard genome sequencing and annotation.</title>
        <authorList>
            <consortium name="The Broad Institute Genomics Platform"/>
            <consortium name="The Broad Institute Genome Sequencing Center for Infectious Disease"/>
            <person name="Wu L."/>
            <person name="Ma J."/>
        </authorList>
    </citation>
    <scope>NUCLEOTIDE SEQUENCE [LARGE SCALE GENOMIC DNA]</scope>
    <source>
        <strain evidence="2">NBRC 100033</strain>
    </source>
</reference>
<keyword evidence="2" id="KW-1185">Reference proteome</keyword>
<proteinExistence type="predicted"/>
<evidence type="ECO:0000313" key="2">
    <source>
        <dbReference type="Proteomes" id="UP001156682"/>
    </source>
</evidence>
<name>A0ABQ5ZSW4_9GAMM</name>
<organism evidence="1 2">
    <name type="scientific">Marinospirillum insulare</name>
    <dbReference type="NCBI Taxonomy" id="217169"/>
    <lineage>
        <taxon>Bacteria</taxon>
        <taxon>Pseudomonadati</taxon>
        <taxon>Pseudomonadota</taxon>
        <taxon>Gammaproteobacteria</taxon>
        <taxon>Oceanospirillales</taxon>
        <taxon>Oceanospirillaceae</taxon>
        <taxon>Marinospirillum</taxon>
    </lineage>
</organism>
<comment type="caution">
    <text evidence="1">The sequence shown here is derived from an EMBL/GenBank/DDBJ whole genome shotgun (WGS) entry which is preliminary data.</text>
</comment>
<evidence type="ECO:0000313" key="1">
    <source>
        <dbReference type="EMBL" id="GLR63231.1"/>
    </source>
</evidence>
<dbReference type="EMBL" id="BSOR01000013">
    <property type="protein sequence ID" value="GLR63231.1"/>
    <property type="molecule type" value="Genomic_DNA"/>
</dbReference>